<evidence type="ECO:0000256" key="7">
    <source>
        <dbReference type="ARBA" id="ARBA00022837"/>
    </source>
</evidence>
<protein>
    <recommendedName>
        <fullName evidence="10">Carboxylic ester hydrolase</fullName>
        <ecNumber evidence="10">3.1.1.-</ecNumber>
    </recommendedName>
</protein>
<organism evidence="12 13">
    <name type="scientific">Venturia nashicola</name>
    <dbReference type="NCBI Taxonomy" id="86259"/>
    <lineage>
        <taxon>Eukaryota</taxon>
        <taxon>Fungi</taxon>
        <taxon>Dikarya</taxon>
        <taxon>Ascomycota</taxon>
        <taxon>Pezizomycotina</taxon>
        <taxon>Dothideomycetes</taxon>
        <taxon>Pleosporomycetidae</taxon>
        <taxon>Venturiales</taxon>
        <taxon>Venturiaceae</taxon>
        <taxon>Venturia</taxon>
    </lineage>
</organism>
<dbReference type="Proteomes" id="UP000298493">
    <property type="component" value="Unassembled WGS sequence"/>
</dbReference>
<keyword evidence="6 10" id="KW-0378">Hydrolase</keyword>
<dbReference type="PANTHER" id="PTHR33938">
    <property type="entry name" value="FERULOYL ESTERASE B-RELATED"/>
    <property type="match status" value="1"/>
</dbReference>
<dbReference type="InterPro" id="IPR029058">
    <property type="entry name" value="AB_hydrolase_fold"/>
</dbReference>
<keyword evidence="7" id="KW-0106">Calcium</keyword>
<keyword evidence="4" id="KW-0479">Metal-binding</keyword>
<gene>
    <name evidence="12" type="ORF">E6O75_ATG00732</name>
</gene>
<feature type="signal peptide" evidence="10">
    <location>
        <begin position="1"/>
        <end position="18"/>
    </location>
</feature>
<evidence type="ECO:0000256" key="4">
    <source>
        <dbReference type="ARBA" id="ARBA00022723"/>
    </source>
</evidence>
<dbReference type="GO" id="GO:0045493">
    <property type="term" value="P:xylan catabolic process"/>
    <property type="evidence" value="ECO:0007669"/>
    <property type="project" value="UniProtKB-KW"/>
</dbReference>
<evidence type="ECO:0000256" key="10">
    <source>
        <dbReference type="RuleBase" id="RU361238"/>
    </source>
</evidence>
<dbReference type="InterPro" id="IPR011118">
    <property type="entry name" value="Tannase/feruloyl_esterase"/>
</dbReference>
<comment type="catalytic activity">
    <reaction evidence="9">
        <text>feruloyl-polysaccharide + H2O = ferulate + polysaccharide.</text>
        <dbReference type="EC" id="3.1.1.73"/>
    </reaction>
</comment>
<dbReference type="GO" id="GO:0030600">
    <property type="term" value="F:feruloyl esterase activity"/>
    <property type="evidence" value="ECO:0007669"/>
    <property type="project" value="UniProtKB-EC"/>
</dbReference>
<name>A0A4Z1PEM1_9PEZI</name>
<comment type="similarity">
    <text evidence="1 10">Belongs to the tannase family.</text>
</comment>
<keyword evidence="13" id="KW-1185">Reference proteome</keyword>
<evidence type="ECO:0000256" key="11">
    <source>
        <dbReference type="SAM" id="MobiDB-lite"/>
    </source>
</evidence>
<accession>A0A4Z1PEM1</accession>
<proteinExistence type="inferred from homology"/>
<evidence type="ECO:0000256" key="2">
    <source>
        <dbReference type="ARBA" id="ARBA00022487"/>
    </source>
</evidence>
<dbReference type="OrthoDB" id="3039123at2759"/>
<dbReference type="EC" id="3.1.1.-" evidence="10"/>
<dbReference type="Pfam" id="PF07519">
    <property type="entry name" value="Tannase"/>
    <property type="match status" value="1"/>
</dbReference>
<feature type="chain" id="PRO_5021513641" description="Carboxylic ester hydrolase" evidence="10">
    <location>
        <begin position="19"/>
        <end position="534"/>
    </location>
</feature>
<keyword evidence="3" id="KW-0858">Xylan degradation</keyword>
<evidence type="ECO:0000313" key="12">
    <source>
        <dbReference type="EMBL" id="TID27965.1"/>
    </source>
</evidence>
<evidence type="ECO:0000313" key="13">
    <source>
        <dbReference type="Proteomes" id="UP000298493"/>
    </source>
</evidence>
<keyword evidence="5 10" id="KW-0732">Signal</keyword>
<dbReference type="GO" id="GO:0046872">
    <property type="term" value="F:metal ion binding"/>
    <property type="evidence" value="ECO:0007669"/>
    <property type="project" value="UniProtKB-KW"/>
</dbReference>
<keyword evidence="8" id="KW-1015">Disulfide bond</keyword>
<comment type="caution">
    <text evidence="12">The sequence shown here is derived from an EMBL/GenBank/DDBJ whole genome shotgun (WGS) entry which is preliminary data.</text>
</comment>
<keyword evidence="3" id="KW-0119">Carbohydrate metabolism</keyword>
<keyword evidence="2" id="KW-0719">Serine esterase</keyword>
<evidence type="ECO:0000256" key="8">
    <source>
        <dbReference type="ARBA" id="ARBA00023157"/>
    </source>
</evidence>
<evidence type="ECO:0000256" key="3">
    <source>
        <dbReference type="ARBA" id="ARBA00022651"/>
    </source>
</evidence>
<dbReference type="AlphaFoldDB" id="A0A4Z1PEM1"/>
<dbReference type="PANTHER" id="PTHR33938:SF15">
    <property type="entry name" value="FERULOYL ESTERASE B-RELATED"/>
    <property type="match status" value="1"/>
</dbReference>
<feature type="region of interest" description="Disordered" evidence="11">
    <location>
        <begin position="511"/>
        <end position="534"/>
    </location>
</feature>
<evidence type="ECO:0000256" key="1">
    <source>
        <dbReference type="ARBA" id="ARBA00006249"/>
    </source>
</evidence>
<keyword evidence="3" id="KW-0624">Polysaccharide degradation</keyword>
<evidence type="ECO:0000256" key="9">
    <source>
        <dbReference type="ARBA" id="ARBA00034075"/>
    </source>
</evidence>
<dbReference type="SUPFAM" id="SSF53474">
    <property type="entry name" value="alpha/beta-Hydrolases"/>
    <property type="match status" value="1"/>
</dbReference>
<sequence length="534" mass="59291">MYTVHILSLSSLFTWTKAILPEEDFRTKCLKFEPRFGNAKVELVEHHLKGSTVALPYRHATCGGSGNSAILSQNVCRVALRIDTSERSGIHFEAWFPATYSRRVLATGNGGLNGCLDYTGLAYGTQQSFATFAANNGHNGTSGAEFYQNADVLQDYADRSLHVSVVVGKRLAQQFYGREHEKSYYLGCSQGGRQGIANAQKFPADFDGIVAGAPALDFNNMVSWRGSFFPITGIATSPDFIGPDVWSGAIHDEVMKQCDGLDGVKDGIIEYPDGCQFKAEALLCTPGKTTNCLTSKQVDIVDRVFSPFKYSDGTLIFPGLQVGSEQRAIDRLLAGKPFSDSQDWFQYVVRSDPTWNPSTLTTKDARLAEQLNPFYIRTWPSPQDLSAFIKKGSKILTYHGMQDQQITSHNTARWYDHLTSKSSEREIERWLRYFRISGMYHCSGGPGATTIGQSASNLPYEPRSNVLAALVNWVENGEAPEEIEGTKMSDGLDANVLFKRRHCRYPKRNMYQRKGDAGSNKLPTTSTADEWKCV</sequence>
<dbReference type="Gene3D" id="3.40.50.1820">
    <property type="entry name" value="alpha/beta hydrolase"/>
    <property type="match status" value="1"/>
</dbReference>
<dbReference type="EMBL" id="SNSC02000001">
    <property type="protein sequence ID" value="TID27965.1"/>
    <property type="molecule type" value="Genomic_DNA"/>
</dbReference>
<evidence type="ECO:0000256" key="5">
    <source>
        <dbReference type="ARBA" id="ARBA00022729"/>
    </source>
</evidence>
<evidence type="ECO:0000256" key="6">
    <source>
        <dbReference type="ARBA" id="ARBA00022801"/>
    </source>
</evidence>
<reference evidence="12 13" key="1">
    <citation type="submission" date="2019-04" db="EMBL/GenBank/DDBJ databases">
        <title>High contiguity whole genome sequence and gene annotation resource for two Venturia nashicola isolates.</title>
        <authorList>
            <person name="Prokchorchik M."/>
            <person name="Won K."/>
            <person name="Lee Y."/>
            <person name="Choi E.D."/>
            <person name="Segonzac C."/>
            <person name="Sohn K.H."/>
        </authorList>
    </citation>
    <scope>NUCLEOTIDE SEQUENCE [LARGE SCALE GENOMIC DNA]</scope>
    <source>
        <strain evidence="12 13">PRI2</strain>
    </source>
</reference>